<evidence type="ECO:0000259" key="1">
    <source>
        <dbReference type="Pfam" id="PF23343"/>
    </source>
</evidence>
<proteinExistence type="predicted"/>
<reference evidence="2 3" key="1">
    <citation type="journal article" date="2012" name="J. Bacteriol.">
        <title>Genome sequence of Sphingobium indicum B90A, a hexachlorocyclohexane-degrading bacterium.</title>
        <authorList>
            <person name="Anand S."/>
            <person name="Sangwan N."/>
            <person name="Lata P."/>
            <person name="Kaur J."/>
            <person name="Dua A."/>
            <person name="Singh A.K."/>
            <person name="Verma M."/>
            <person name="Kaur J."/>
            <person name="Khurana J.P."/>
            <person name="Khurana P."/>
            <person name="Mathur S."/>
            <person name="Lal R."/>
        </authorList>
    </citation>
    <scope>NUCLEOTIDE SEQUENCE [LARGE SCALE GENOMIC DNA]</scope>
    <source>
        <strain evidence="3">DSM 16412 / CCM 7286 / MTCC 6364 / B90A</strain>
    </source>
</reference>
<evidence type="ECO:0000313" key="2">
    <source>
        <dbReference type="EMBL" id="APL94721.1"/>
    </source>
</evidence>
<gene>
    <name evidence="2" type="ORF">SIDU_09475</name>
</gene>
<dbReference type="EMBL" id="CP013070">
    <property type="protein sequence ID" value="APL94721.1"/>
    <property type="molecule type" value="Genomic_DNA"/>
</dbReference>
<dbReference type="InterPro" id="IPR056906">
    <property type="entry name" value="ORF2/G2P_dom"/>
</dbReference>
<accession>A0A1L5BP84</accession>
<dbReference type="AlphaFoldDB" id="A0A1L5BP84"/>
<dbReference type="Proteomes" id="UP000004550">
    <property type="component" value="Chromosome"/>
</dbReference>
<name>A0A1L5BP84_SPHIB</name>
<protein>
    <recommendedName>
        <fullName evidence="1">Replication-associated protein ORF2/G2P domain-containing protein</fullName>
    </recommendedName>
</protein>
<sequence>MRTNQDRISYRQSVLSFVNLQRFSSPFAVTLTLKQGIAGAGGLAGRYQKIDMYEVRKNFRHFMNFLNRQVYGKAVERYGKRIDVLAVIEGGNLTRSHYHLILDCPRPELELEFPAMIRDCWSRTEWGYKQIDIKSQCDEGWLSYISKLQSKVEYDESFDWENSHLS</sequence>
<feature type="domain" description="Replication-associated protein ORF2/G2P" evidence="1">
    <location>
        <begin position="29"/>
        <end position="151"/>
    </location>
</feature>
<organism evidence="2 3">
    <name type="scientific">Sphingobium indicum (strain DSM 16412 / CCM 7286 / MTCC 6364 / B90A)</name>
    <dbReference type="NCBI Taxonomy" id="861109"/>
    <lineage>
        <taxon>Bacteria</taxon>
        <taxon>Pseudomonadati</taxon>
        <taxon>Pseudomonadota</taxon>
        <taxon>Alphaproteobacteria</taxon>
        <taxon>Sphingomonadales</taxon>
        <taxon>Sphingomonadaceae</taxon>
        <taxon>Sphingobium</taxon>
    </lineage>
</organism>
<dbReference type="KEGG" id="sinb:SIDU_09475"/>
<evidence type="ECO:0000313" key="3">
    <source>
        <dbReference type="Proteomes" id="UP000004550"/>
    </source>
</evidence>
<dbReference type="Pfam" id="PF23343">
    <property type="entry name" value="REP_ORF2-G2P"/>
    <property type="match status" value="1"/>
</dbReference>